<protein>
    <submittedName>
        <fullName evidence="2">Uncharacterized protein</fullName>
    </submittedName>
</protein>
<evidence type="ECO:0000256" key="1">
    <source>
        <dbReference type="SAM" id="Phobius"/>
    </source>
</evidence>
<dbReference type="EMBL" id="JACIHP010000001">
    <property type="protein sequence ID" value="MBB4488789.1"/>
    <property type="molecule type" value="Genomic_DNA"/>
</dbReference>
<keyword evidence="1" id="KW-0472">Membrane</keyword>
<proteinExistence type="predicted"/>
<feature type="transmembrane region" description="Helical" evidence="1">
    <location>
        <begin position="7"/>
        <end position="30"/>
    </location>
</feature>
<name>A0ABR6J1K3_AGRRD</name>
<keyword evidence="1" id="KW-0812">Transmembrane</keyword>
<evidence type="ECO:0000313" key="3">
    <source>
        <dbReference type="Proteomes" id="UP000534590"/>
    </source>
</evidence>
<evidence type="ECO:0000313" key="2">
    <source>
        <dbReference type="EMBL" id="MBB4488789.1"/>
    </source>
</evidence>
<accession>A0ABR6J1K3</accession>
<organism evidence="2 3">
    <name type="scientific">Agrobacterium radiobacter</name>
    <dbReference type="NCBI Taxonomy" id="362"/>
    <lineage>
        <taxon>Bacteria</taxon>
        <taxon>Pseudomonadati</taxon>
        <taxon>Pseudomonadota</taxon>
        <taxon>Alphaproteobacteria</taxon>
        <taxon>Hyphomicrobiales</taxon>
        <taxon>Rhizobiaceae</taxon>
        <taxon>Rhizobium/Agrobacterium group</taxon>
        <taxon>Agrobacterium</taxon>
        <taxon>Agrobacterium tumefaciens complex</taxon>
    </lineage>
</organism>
<dbReference type="Proteomes" id="UP000534590">
    <property type="component" value="Unassembled WGS sequence"/>
</dbReference>
<keyword evidence="3" id="KW-1185">Reference proteome</keyword>
<reference evidence="2 3" key="1">
    <citation type="submission" date="2020-08" db="EMBL/GenBank/DDBJ databases">
        <title>Genomic Encyclopedia of Type Strains, Phase IV (KMG-V): Genome sequencing to study the core and pangenomes of soil and plant-associated prokaryotes.</title>
        <authorList>
            <person name="Whitman W."/>
        </authorList>
    </citation>
    <scope>NUCLEOTIDE SEQUENCE [LARGE SCALE GENOMIC DNA]</scope>
    <source>
        <strain evidence="2 3">SEMIA 461</strain>
    </source>
</reference>
<sequence length="31" mass="3833">MTRRFRNYLTVLAISLLMWTVILGVVYWLFR</sequence>
<gene>
    <name evidence="2" type="ORF">GGE40_000569</name>
</gene>
<keyword evidence="1" id="KW-1133">Transmembrane helix</keyword>
<comment type="caution">
    <text evidence="2">The sequence shown here is derived from an EMBL/GenBank/DDBJ whole genome shotgun (WGS) entry which is preliminary data.</text>
</comment>